<evidence type="ECO:0000256" key="11">
    <source>
        <dbReference type="ARBA" id="ARBA00023098"/>
    </source>
</evidence>
<dbReference type="SUPFAM" id="SSF52540">
    <property type="entry name" value="P-loop containing nucleoside triphosphate hydrolases"/>
    <property type="match status" value="1"/>
</dbReference>
<comment type="catalytic activity">
    <reaction evidence="13">
        <text>a lipid A disaccharide + ATP = a lipid IVA + ADP + H(+)</text>
        <dbReference type="Rhea" id="RHEA:67840"/>
        <dbReference type="ChEBI" id="CHEBI:15378"/>
        <dbReference type="ChEBI" id="CHEBI:30616"/>
        <dbReference type="ChEBI" id="CHEBI:176343"/>
        <dbReference type="ChEBI" id="CHEBI:176425"/>
        <dbReference type="ChEBI" id="CHEBI:456216"/>
        <dbReference type="EC" id="2.7.1.130"/>
    </reaction>
</comment>
<keyword evidence="14" id="KW-0472">Membrane</keyword>
<keyword evidence="5 13" id="KW-0444">Lipid biosynthesis</keyword>
<keyword evidence="14" id="KW-0812">Transmembrane</keyword>
<dbReference type="AlphaFoldDB" id="A0A9E8HTB2"/>
<dbReference type="InterPro" id="IPR003758">
    <property type="entry name" value="LpxK"/>
</dbReference>
<accession>A0A9E8HTB2</accession>
<keyword evidence="11 13" id="KW-0443">Lipid metabolism</keyword>
<dbReference type="NCBIfam" id="TIGR00682">
    <property type="entry name" value="lpxK"/>
    <property type="match status" value="1"/>
</dbReference>
<evidence type="ECO:0000313" key="15">
    <source>
        <dbReference type="EMBL" id="UZW76136.1"/>
    </source>
</evidence>
<dbReference type="Pfam" id="PF02606">
    <property type="entry name" value="LpxK"/>
    <property type="match status" value="1"/>
</dbReference>
<keyword evidence="8 13" id="KW-0547">Nucleotide-binding</keyword>
<evidence type="ECO:0000256" key="6">
    <source>
        <dbReference type="ARBA" id="ARBA00022556"/>
    </source>
</evidence>
<evidence type="ECO:0000256" key="8">
    <source>
        <dbReference type="ARBA" id="ARBA00022741"/>
    </source>
</evidence>
<keyword evidence="9 13" id="KW-0418">Kinase</keyword>
<keyword evidence="14" id="KW-1133">Transmembrane helix</keyword>
<dbReference type="EMBL" id="CP101527">
    <property type="protein sequence ID" value="UZW76136.1"/>
    <property type="molecule type" value="Genomic_DNA"/>
</dbReference>
<keyword evidence="6 13" id="KW-0441">Lipid A biosynthesis</keyword>
<dbReference type="PANTHER" id="PTHR42724:SF1">
    <property type="entry name" value="TETRAACYLDISACCHARIDE 4'-KINASE, MITOCHONDRIAL-RELATED"/>
    <property type="match status" value="1"/>
</dbReference>
<evidence type="ECO:0000256" key="12">
    <source>
        <dbReference type="ARBA" id="ARBA00029757"/>
    </source>
</evidence>
<dbReference type="EC" id="2.7.1.130" evidence="3 13"/>
<gene>
    <name evidence="13 15" type="primary">lpxK</name>
    <name evidence="15" type="ORF">NNL22_06045</name>
</gene>
<dbReference type="InterPro" id="IPR027417">
    <property type="entry name" value="P-loop_NTPase"/>
</dbReference>
<dbReference type="GO" id="GO:0009029">
    <property type="term" value="F:lipid-A 4'-kinase activity"/>
    <property type="evidence" value="ECO:0007669"/>
    <property type="project" value="UniProtKB-UniRule"/>
</dbReference>
<evidence type="ECO:0000256" key="3">
    <source>
        <dbReference type="ARBA" id="ARBA00012071"/>
    </source>
</evidence>
<evidence type="ECO:0000256" key="2">
    <source>
        <dbReference type="ARBA" id="ARBA00004870"/>
    </source>
</evidence>
<comment type="pathway">
    <text evidence="2 13">Glycolipid biosynthesis; lipid IV(A) biosynthesis; lipid IV(A) from (3R)-3-hydroxytetradecanoyl-[acyl-carrier-protein] and UDP-N-acetyl-alpha-D-glucosamine: step 6/6.</text>
</comment>
<sequence>MSQLSEAVTRAWYQNEKWIWLLLPLTILFWLVSTLRRIAYQRGWKASVKVTAPVVIVGNISVGGTGKSPLTAYLVSELTKKGYRPGVVSRGYGGQSDHYPLIVNQDSSATTVGDEPLMLFQMTQCPVAVDPVRSRAAQMLCEKYHCDVVICDDGLQHYALARDIEICVVDGKRLFGNGFLLPSGPLREPSQRLRYLDYIVVNSGDHATNGLEQSGIRNHPAVFDMSLKPQSLINVFNGSTWGIAELKGKAVHGVAGIGNPERFFKALEGLGADVSCHGFPDHHQFSRHDFTFDDGLPVVMTHKDAVKCSALYGKMTPDNFWYMPVSADINDGFIERLCQQLDTVSKE</sequence>
<keyword evidence="7 13" id="KW-0808">Transferase</keyword>
<evidence type="ECO:0000256" key="14">
    <source>
        <dbReference type="SAM" id="Phobius"/>
    </source>
</evidence>
<organism evidence="15 16">
    <name type="scientific">Alkalimarinus sediminis</name>
    <dbReference type="NCBI Taxonomy" id="1632866"/>
    <lineage>
        <taxon>Bacteria</taxon>
        <taxon>Pseudomonadati</taxon>
        <taxon>Pseudomonadota</taxon>
        <taxon>Gammaproteobacteria</taxon>
        <taxon>Alteromonadales</taxon>
        <taxon>Alteromonadaceae</taxon>
        <taxon>Alkalimarinus</taxon>
    </lineage>
</organism>
<dbReference type="GO" id="GO:0009244">
    <property type="term" value="P:lipopolysaccharide core region biosynthetic process"/>
    <property type="evidence" value="ECO:0007669"/>
    <property type="project" value="TreeGrafter"/>
</dbReference>
<evidence type="ECO:0000313" key="16">
    <source>
        <dbReference type="Proteomes" id="UP001164472"/>
    </source>
</evidence>
<dbReference type="RefSeq" id="WP_251811952.1">
    <property type="nucleotide sequence ID" value="NZ_CP101527.1"/>
</dbReference>
<evidence type="ECO:0000256" key="1">
    <source>
        <dbReference type="ARBA" id="ARBA00002274"/>
    </source>
</evidence>
<evidence type="ECO:0000256" key="5">
    <source>
        <dbReference type="ARBA" id="ARBA00022516"/>
    </source>
</evidence>
<dbReference type="KEGG" id="asem:NNL22_06045"/>
<evidence type="ECO:0000256" key="7">
    <source>
        <dbReference type="ARBA" id="ARBA00022679"/>
    </source>
</evidence>
<comment type="similarity">
    <text evidence="13">Belongs to the LpxK family.</text>
</comment>
<dbReference type="GO" id="GO:0009245">
    <property type="term" value="P:lipid A biosynthetic process"/>
    <property type="evidence" value="ECO:0007669"/>
    <property type="project" value="UniProtKB-UniRule"/>
</dbReference>
<comment type="function">
    <text evidence="1 13">Transfers the gamma-phosphate of ATP to the 4'-position of a tetraacyldisaccharide 1-phosphate intermediate (termed DS-1-P) to form tetraacyldisaccharide 1,4'-bis-phosphate (lipid IVA).</text>
</comment>
<evidence type="ECO:0000256" key="10">
    <source>
        <dbReference type="ARBA" id="ARBA00022840"/>
    </source>
</evidence>
<evidence type="ECO:0000256" key="13">
    <source>
        <dbReference type="HAMAP-Rule" id="MF_00409"/>
    </source>
</evidence>
<dbReference type="PANTHER" id="PTHR42724">
    <property type="entry name" value="TETRAACYLDISACCHARIDE 4'-KINASE"/>
    <property type="match status" value="1"/>
</dbReference>
<proteinExistence type="inferred from homology"/>
<evidence type="ECO:0000256" key="4">
    <source>
        <dbReference type="ARBA" id="ARBA00016436"/>
    </source>
</evidence>
<dbReference type="GO" id="GO:0005886">
    <property type="term" value="C:plasma membrane"/>
    <property type="evidence" value="ECO:0007669"/>
    <property type="project" value="TreeGrafter"/>
</dbReference>
<keyword evidence="16" id="KW-1185">Reference proteome</keyword>
<name>A0A9E8HTB2_9ALTE</name>
<keyword evidence="10 13" id="KW-0067">ATP-binding</keyword>
<dbReference type="HAMAP" id="MF_00409">
    <property type="entry name" value="LpxK"/>
    <property type="match status" value="1"/>
</dbReference>
<protein>
    <recommendedName>
        <fullName evidence="4 13">Tetraacyldisaccharide 4'-kinase</fullName>
        <ecNumber evidence="3 13">2.7.1.130</ecNumber>
    </recommendedName>
    <alternativeName>
        <fullName evidence="12 13">Lipid A 4'-kinase</fullName>
    </alternativeName>
</protein>
<comment type="caution">
    <text evidence="13">Lacks conserved residue(s) required for the propagation of feature annotation.</text>
</comment>
<dbReference type="Proteomes" id="UP001164472">
    <property type="component" value="Chromosome"/>
</dbReference>
<reference evidence="15" key="1">
    <citation type="submission" date="2022-07" db="EMBL/GenBank/DDBJ databases">
        <title>Alkalimarinus sp. nov., isolated from gut of a Alitta virens.</title>
        <authorList>
            <person name="Yang A.I."/>
            <person name="Shin N.-R."/>
        </authorList>
    </citation>
    <scope>NUCLEOTIDE SEQUENCE</scope>
    <source>
        <strain evidence="15">FA028</strain>
    </source>
</reference>
<evidence type="ECO:0000256" key="9">
    <source>
        <dbReference type="ARBA" id="ARBA00022777"/>
    </source>
</evidence>
<dbReference type="GO" id="GO:0005524">
    <property type="term" value="F:ATP binding"/>
    <property type="evidence" value="ECO:0007669"/>
    <property type="project" value="UniProtKB-UniRule"/>
</dbReference>
<feature type="transmembrane region" description="Helical" evidence="14">
    <location>
        <begin position="18"/>
        <end position="35"/>
    </location>
</feature>